<evidence type="ECO:0000313" key="2">
    <source>
        <dbReference type="EMBL" id="NEG70125.1"/>
    </source>
</evidence>
<dbReference type="EMBL" id="VYSG01000002">
    <property type="protein sequence ID" value="NEG70125.1"/>
    <property type="molecule type" value="Genomic_DNA"/>
</dbReference>
<dbReference type="SUPFAM" id="SSF142433">
    <property type="entry name" value="CinA-like"/>
    <property type="match status" value="1"/>
</dbReference>
<feature type="domain" description="CinA C-terminal" evidence="1">
    <location>
        <begin position="20"/>
        <end position="182"/>
    </location>
</feature>
<organism evidence="2 3">
    <name type="scientific">Bifidobacterium choloepi</name>
    <dbReference type="NCBI Taxonomy" id="2614131"/>
    <lineage>
        <taxon>Bacteria</taxon>
        <taxon>Bacillati</taxon>
        <taxon>Actinomycetota</taxon>
        <taxon>Actinomycetes</taxon>
        <taxon>Bifidobacteriales</taxon>
        <taxon>Bifidobacteriaceae</taxon>
        <taxon>Bifidobacterium</taxon>
    </lineage>
</organism>
<dbReference type="Proteomes" id="UP000469292">
    <property type="component" value="Unassembled WGS sequence"/>
</dbReference>
<evidence type="ECO:0000313" key="3">
    <source>
        <dbReference type="Proteomes" id="UP000469292"/>
    </source>
</evidence>
<dbReference type="RefSeq" id="WP_163227856.1">
    <property type="nucleotide sequence ID" value="NZ_VYSG01000002.1"/>
</dbReference>
<keyword evidence="3" id="KW-1185">Reference proteome</keyword>
<dbReference type="InterPro" id="IPR008136">
    <property type="entry name" value="CinA_C"/>
</dbReference>
<dbReference type="AlphaFoldDB" id="A0A6I5N1T8"/>
<evidence type="ECO:0000259" key="1">
    <source>
        <dbReference type="Pfam" id="PF02464"/>
    </source>
</evidence>
<proteinExistence type="predicted"/>
<protein>
    <submittedName>
        <fullName evidence="2">CinA family protein</fullName>
    </submittedName>
</protein>
<comment type="caution">
    <text evidence="2">The sequence shown here is derived from an EMBL/GenBank/DDBJ whole genome shotgun (WGS) entry which is preliminary data.</text>
</comment>
<reference evidence="2 3" key="1">
    <citation type="submission" date="2019-09" db="EMBL/GenBank/DDBJ databases">
        <title>Phylogenetic characterization of a novel taxon of the genus Bifidobacterium: Bifidobacterium choloepi sp. nov.</title>
        <authorList>
            <person name="Modesto M."/>
            <person name="Satti M."/>
        </authorList>
    </citation>
    <scope>NUCLEOTIDE SEQUENCE [LARGE SCALE GENOMIC DNA]</scope>
    <source>
        <strain evidence="2 3">BRDM6</strain>
    </source>
</reference>
<name>A0A6I5N1T8_9BIFI</name>
<dbReference type="InterPro" id="IPR036653">
    <property type="entry name" value="CinA-like_C"/>
</dbReference>
<dbReference type="Gene3D" id="3.90.950.20">
    <property type="entry name" value="CinA-like"/>
    <property type="match status" value="1"/>
</dbReference>
<accession>A0A6I5N1T8</accession>
<dbReference type="Pfam" id="PF02464">
    <property type="entry name" value="CinA"/>
    <property type="match status" value="1"/>
</dbReference>
<dbReference type="NCBIfam" id="TIGR00199">
    <property type="entry name" value="PncC_domain"/>
    <property type="match status" value="1"/>
</dbReference>
<sequence>MPGNGAGETGDDIRRECDRLAAGVLDWCAGRGLKIAAAESLTGGLLADAFVRIPGASRVFLGSAVTYDIAAKASVLGVDRDLLDREGAVHPEVARQMARRTAELFAQPEYGDSVIGVSTTGVAGPGPDGDKPAGLVYIGVSLPGIFRDLFPRLNPTIKLELQGSREIIRRGTVRCVLRTLSRLSESSQNNPV</sequence>
<gene>
    <name evidence="2" type="ORF">F6S87_05875</name>
</gene>